<evidence type="ECO:0000256" key="1">
    <source>
        <dbReference type="SAM" id="Phobius"/>
    </source>
</evidence>
<sequence length="366" mass="39522">MTDPARPGSNPSPASARLASVDALRGLTVAAMLLVNDPGDWGHVYWPLEHAEWNGCTPTDLIFPFFLFIVGVSIALSLGPRLARGDARAPLLRAGLARALRIVLLGVAINLLAAWLLPGRDMRWPGVLQRIGVCFAVTAALAIYTPRRAWWVSLIGLLAGYGLLLHFGGLAKWDNPVDRVDGALFGRYVWDRNAITGQVHDPEGLLSTLPSIASTLLGLCAGTWLRAGSRRTLLLAGAALLAAGWLGSAAMPFNKNLWTPSFVLWTAGWAMLALLACHVLIDRRGWPALGRRFGVNAIAAYAGSELMQILLPASGLQPVLYQRGFAGWITPLAGPWVASLAWAIAFVALWWAIVWAMDRRGIHLKL</sequence>
<keyword evidence="1" id="KW-1133">Transmembrane helix</keyword>
<dbReference type="OrthoDB" id="9788724at2"/>
<protein>
    <recommendedName>
        <fullName evidence="2">Heparan-alpha-glucosaminide N-acetyltransferase catalytic domain-containing protein</fullName>
    </recommendedName>
</protein>
<feature type="transmembrane region" description="Helical" evidence="1">
    <location>
        <begin position="61"/>
        <end position="78"/>
    </location>
</feature>
<feature type="transmembrane region" description="Helical" evidence="1">
    <location>
        <begin position="151"/>
        <end position="171"/>
    </location>
</feature>
<evidence type="ECO:0000313" key="4">
    <source>
        <dbReference type="Proteomes" id="UP000077255"/>
    </source>
</evidence>
<evidence type="ECO:0000259" key="2">
    <source>
        <dbReference type="Pfam" id="PF07786"/>
    </source>
</evidence>
<dbReference type="KEGG" id="dtx:ATSB10_31430"/>
<dbReference type="PANTHER" id="PTHR31061:SF24">
    <property type="entry name" value="LD22376P"/>
    <property type="match status" value="1"/>
</dbReference>
<dbReference type="RefSeq" id="WP_063673611.1">
    <property type="nucleotide sequence ID" value="NZ_CP014841.1"/>
</dbReference>
<dbReference type="EMBL" id="CP014841">
    <property type="protein sequence ID" value="AND70597.1"/>
    <property type="molecule type" value="Genomic_DNA"/>
</dbReference>
<name>A0A160N448_9GAMM</name>
<keyword evidence="4" id="KW-1185">Reference proteome</keyword>
<feature type="transmembrane region" description="Helical" evidence="1">
    <location>
        <begin position="124"/>
        <end position="144"/>
    </location>
</feature>
<keyword evidence="1" id="KW-0812">Transmembrane</keyword>
<feature type="transmembrane region" description="Helical" evidence="1">
    <location>
        <begin position="232"/>
        <end position="250"/>
    </location>
</feature>
<organism evidence="3 4">
    <name type="scientific">Dyella thiooxydans</name>
    <dbReference type="NCBI Taxonomy" id="445710"/>
    <lineage>
        <taxon>Bacteria</taxon>
        <taxon>Pseudomonadati</taxon>
        <taxon>Pseudomonadota</taxon>
        <taxon>Gammaproteobacteria</taxon>
        <taxon>Lysobacterales</taxon>
        <taxon>Rhodanobacteraceae</taxon>
        <taxon>Dyella</taxon>
    </lineage>
</organism>
<evidence type="ECO:0000313" key="3">
    <source>
        <dbReference type="EMBL" id="AND70597.1"/>
    </source>
</evidence>
<accession>A0A160N448</accession>
<dbReference type="Proteomes" id="UP000077255">
    <property type="component" value="Chromosome"/>
</dbReference>
<dbReference type="PANTHER" id="PTHR31061">
    <property type="entry name" value="LD22376P"/>
    <property type="match status" value="1"/>
</dbReference>
<reference evidence="3 4" key="1">
    <citation type="submission" date="2016-02" db="EMBL/GenBank/DDBJ databases">
        <title>Complete genome sequencing and analysis of ATSB10, Dyella thiooxydans isolated from rhizosphere soil of sunflower (Helianthus annuus L.).</title>
        <authorList>
            <person name="Lee Y."/>
            <person name="Hwangbo K."/>
            <person name="Chung H."/>
            <person name="Yoo J."/>
            <person name="Kim K.Y."/>
            <person name="Sa T.M."/>
            <person name="Um Y."/>
            <person name="Madhaiyan M."/>
        </authorList>
    </citation>
    <scope>NUCLEOTIDE SEQUENCE [LARGE SCALE GENOMIC DNA]</scope>
    <source>
        <strain evidence="3 4">ATSB10</strain>
    </source>
</reference>
<dbReference type="PATRIC" id="fig|445710.3.peg.3142"/>
<proteinExistence type="predicted"/>
<feature type="domain" description="Heparan-alpha-glucosaminide N-acetyltransferase catalytic" evidence="2">
    <location>
        <begin position="17"/>
        <end position="233"/>
    </location>
</feature>
<dbReference type="STRING" id="445710.ATSB10_31430"/>
<feature type="transmembrane region" description="Helical" evidence="1">
    <location>
        <begin position="293"/>
        <end position="313"/>
    </location>
</feature>
<keyword evidence="1" id="KW-0472">Membrane</keyword>
<dbReference type="InterPro" id="IPR012429">
    <property type="entry name" value="HGSNAT_cat"/>
</dbReference>
<feature type="transmembrane region" description="Helical" evidence="1">
    <location>
        <begin position="333"/>
        <end position="357"/>
    </location>
</feature>
<feature type="transmembrane region" description="Helical" evidence="1">
    <location>
        <begin position="99"/>
        <end position="118"/>
    </location>
</feature>
<feature type="transmembrane region" description="Helical" evidence="1">
    <location>
        <begin position="205"/>
        <end position="225"/>
    </location>
</feature>
<dbReference type="AlphaFoldDB" id="A0A160N448"/>
<gene>
    <name evidence="3" type="ORF">ATSB10_31430</name>
</gene>
<dbReference type="Pfam" id="PF07786">
    <property type="entry name" value="HGSNAT_cat"/>
    <property type="match status" value="1"/>
</dbReference>
<feature type="transmembrane region" description="Helical" evidence="1">
    <location>
        <begin position="262"/>
        <end position="281"/>
    </location>
</feature>